<proteinExistence type="predicted"/>
<evidence type="ECO:0000313" key="3">
    <source>
        <dbReference type="Proteomes" id="UP000639772"/>
    </source>
</evidence>
<gene>
    <name evidence="2" type="ORF">HPP92_027347</name>
</gene>
<evidence type="ECO:0000313" key="2">
    <source>
        <dbReference type="EMBL" id="KAG0449394.1"/>
    </source>
</evidence>
<reference evidence="2 3" key="1">
    <citation type="journal article" date="2020" name="Nat. Food">
        <title>A phased Vanilla planifolia genome enables genetic improvement of flavour and production.</title>
        <authorList>
            <person name="Hasing T."/>
            <person name="Tang H."/>
            <person name="Brym M."/>
            <person name="Khazi F."/>
            <person name="Huang T."/>
            <person name="Chambers A.H."/>
        </authorList>
    </citation>
    <scope>NUCLEOTIDE SEQUENCE [LARGE SCALE GENOMIC DNA]</scope>
    <source>
        <tissue evidence="2">Leaf</tissue>
    </source>
</reference>
<dbReference type="Proteomes" id="UP000639772">
    <property type="component" value="Unassembled WGS sequence"/>
</dbReference>
<feature type="region of interest" description="Disordered" evidence="1">
    <location>
        <begin position="83"/>
        <end position="102"/>
    </location>
</feature>
<comment type="caution">
    <text evidence="2">The sequence shown here is derived from an EMBL/GenBank/DDBJ whole genome shotgun (WGS) entry which is preliminary data.</text>
</comment>
<name>A0A835U4L7_VANPL</name>
<feature type="region of interest" description="Disordered" evidence="1">
    <location>
        <begin position="114"/>
        <end position="137"/>
    </location>
</feature>
<dbReference type="EMBL" id="JADCNM010000189">
    <property type="protein sequence ID" value="KAG0449394.1"/>
    <property type="molecule type" value="Genomic_DNA"/>
</dbReference>
<protein>
    <submittedName>
        <fullName evidence="2">Uncharacterized protein</fullName>
    </submittedName>
</protein>
<feature type="compositionally biased region" description="Pro residues" evidence="1">
    <location>
        <begin position="124"/>
        <end position="134"/>
    </location>
</feature>
<accession>A0A835U4L7</accession>
<dbReference type="AlphaFoldDB" id="A0A835U4L7"/>
<evidence type="ECO:0000256" key="1">
    <source>
        <dbReference type="SAM" id="MobiDB-lite"/>
    </source>
</evidence>
<sequence>MGCSPLGQMVSTVFDKCGEMFLFKFYSSPFICAALIGRERRRASKVMIVSPPPSYLYARPRTVVKSVSFSNDNPIIIIPPNQNQQQAEAPPMPPGHQSTGTHVAAEGAEPARVRFAGGGRPKDAGPPPSGPVHPEPVTAQRCASHGYVMSPLPRWEERPRRREYFSENVMCNNSCNREMNP</sequence>
<organism evidence="2 3">
    <name type="scientific">Vanilla planifolia</name>
    <name type="common">Vanilla</name>
    <dbReference type="NCBI Taxonomy" id="51239"/>
    <lineage>
        <taxon>Eukaryota</taxon>
        <taxon>Viridiplantae</taxon>
        <taxon>Streptophyta</taxon>
        <taxon>Embryophyta</taxon>
        <taxon>Tracheophyta</taxon>
        <taxon>Spermatophyta</taxon>
        <taxon>Magnoliopsida</taxon>
        <taxon>Liliopsida</taxon>
        <taxon>Asparagales</taxon>
        <taxon>Orchidaceae</taxon>
        <taxon>Vanilloideae</taxon>
        <taxon>Vanilleae</taxon>
        <taxon>Vanilla</taxon>
    </lineage>
</organism>